<comment type="cofactor">
    <cofactor evidence="1 3">
        <name>heme</name>
        <dbReference type="ChEBI" id="CHEBI:30413"/>
    </cofactor>
</comment>
<keyword evidence="4" id="KW-0503">Monooxygenase</keyword>
<dbReference type="AlphaFoldDB" id="A0A367RIW4"/>
<dbReference type="InterPro" id="IPR002401">
    <property type="entry name" value="Cyt_P450_E_grp-I"/>
</dbReference>
<evidence type="ECO:0000256" key="3">
    <source>
        <dbReference type="PIRSR" id="PIRSR602401-1"/>
    </source>
</evidence>
<feature type="binding site" description="axial binding residue" evidence="3">
    <location>
        <position position="394"/>
    </location>
    <ligand>
        <name>heme</name>
        <dbReference type="ChEBI" id="CHEBI:30413"/>
    </ligand>
    <ligandPart>
        <name>Fe</name>
        <dbReference type="ChEBI" id="CHEBI:18248"/>
    </ligandPart>
</feature>
<keyword evidence="4" id="KW-0560">Oxidoreductase</keyword>
<dbReference type="InterPro" id="IPR017972">
    <property type="entry name" value="Cyt_P450_CS"/>
</dbReference>
<dbReference type="SUPFAM" id="SSF48264">
    <property type="entry name" value="Cytochrome P450"/>
    <property type="match status" value="1"/>
</dbReference>
<proteinExistence type="inferred from homology"/>
<gene>
    <name evidence="5" type="ORF">A6769_17045</name>
</gene>
<dbReference type="InterPro" id="IPR001128">
    <property type="entry name" value="Cyt_P450"/>
</dbReference>
<dbReference type="GO" id="GO:0016705">
    <property type="term" value="F:oxidoreductase activity, acting on paired donors, with incorporation or reduction of molecular oxygen"/>
    <property type="evidence" value="ECO:0007669"/>
    <property type="project" value="InterPro"/>
</dbReference>
<dbReference type="Pfam" id="PF00067">
    <property type="entry name" value="p450"/>
    <property type="match status" value="1"/>
</dbReference>
<comment type="caution">
    <text evidence="5">The sequence shown here is derived from an EMBL/GenBank/DDBJ whole genome shotgun (WGS) entry which is preliminary data.</text>
</comment>
<dbReference type="Proteomes" id="UP000252085">
    <property type="component" value="Unassembled WGS sequence"/>
</dbReference>
<dbReference type="CDD" id="cd11053">
    <property type="entry name" value="CYP110-like"/>
    <property type="match status" value="1"/>
</dbReference>
<name>A0A367RIW4_NOSPU</name>
<comment type="similarity">
    <text evidence="2 4">Belongs to the cytochrome P450 family.</text>
</comment>
<keyword evidence="3 4" id="KW-0349">Heme</keyword>
<dbReference type="PROSITE" id="PS00086">
    <property type="entry name" value="CYTOCHROME_P450"/>
    <property type="match status" value="1"/>
</dbReference>
<evidence type="ECO:0000313" key="5">
    <source>
        <dbReference type="EMBL" id="RCJ36405.1"/>
    </source>
</evidence>
<accession>A0A367RIW4</accession>
<keyword evidence="3 4" id="KW-0408">Iron</keyword>
<protein>
    <submittedName>
        <fullName evidence="5">Cytochrome P450</fullName>
    </submittedName>
</protein>
<sequence>MKFPNGPQTPVVVQMLRWIVNPMLFMEACAKSYGEIFTLRLDKNLPPLVIVSNPQAQQQILTTDTKELEAPGDLNKVFEPLLGKHSVISISGAEHQRHRQLLMPPFHGERMRNYSQVITDVTKQVISQYQIGKPFNIRSATQAITLRVIMQAVFGLHEGPRAEKLQKFMSELLEKASSRLSVALLYFPALQRDFGPINFWGNQMRLQQEADKLLYEEIRERREQADSSRTDILSLLMAARDEAGQPMTDEELRDELMTLLIAGHETTATALAWALYWIHKLPSVRQKLLQELDSLGDNPDPGTVFKLPYLNAVCSETLRIYPVAMLTFPRKVRTPISLGGYELEPGTVLLGSIYLTHQREDIYPEPKQFKPERFLERQFSAYEYLPFGGGARRCIGLAFAQLEMKLALAQILSSKELELVTKGEVRPKRRGLVTGPDRPIEMVVRSQRQVKSPILQTTTV</sequence>
<dbReference type="PRINTS" id="PR00385">
    <property type="entry name" value="P450"/>
</dbReference>
<dbReference type="PANTHER" id="PTHR24305:SF166">
    <property type="entry name" value="CYTOCHROME P450 12A4, MITOCHONDRIAL-RELATED"/>
    <property type="match status" value="1"/>
</dbReference>
<dbReference type="EMBL" id="LXQE01000149">
    <property type="protein sequence ID" value="RCJ36405.1"/>
    <property type="molecule type" value="Genomic_DNA"/>
</dbReference>
<keyword evidence="3 4" id="KW-0479">Metal-binding</keyword>
<dbReference type="PANTHER" id="PTHR24305">
    <property type="entry name" value="CYTOCHROME P450"/>
    <property type="match status" value="1"/>
</dbReference>
<dbReference type="GO" id="GO:0020037">
    <property type="term" value="F:heme binding"/>
    <property type="evidence" value="ECO:0007669"/>
    <property type="project" value="InterPro"/>
</dbReference>
<evidence type="ECO:0000256" key="2">
    <source>
        <dbReference type="ARBA" id="ARBA00010617"/>
    </source>
</evidence>
<dbReference type="InterPro" id="IPR050121">
    <property type="entry name" value="Cytochrome_P450_monoxygenase"/>
</dbReference>
<evidence type="ECO:0000256" key="4">
    <source>
        <dbReference type="RuleBase" id="RU000461"/>
    </source>
</evidence>
<organism evidence="5 6">
    <name type="scientific">Nostoc punctiforme NIES-2108</name>
    <dbReference type="NCBI Taxonomy" id="1356359"/>
    <lineage>
        <taxon>Bacteria</taxon>
        <taxon>Bacillati</taxon>
        <taxon>Cyanobacteriota</taxon>
        <taxon>Cyanophyceae</taxon>
        <taxon>Nostocales</taxon>
        <taxon>Nostocaceae</taxon>
        <taxon>Nostoc</taxon>
    </lineage>
</organism>
<dbReference type="GO" id="GO:0004497">
    <property type="term" value="F:monooxygenase activity"/>
    <property type="evidence" value="ECO:0007669"/>
    <property type="project" value="UniProtKB-KW"/>
</dbReference>
<evidence type="ECO:0000256" key="1">
    <source>
        <dbReference type="ARBA" id="ARBA00001971"/>
    </source>
</evidence>
<dbReference type="GO" id="GO:0005506">
    <property type="term" value="F:iron ion binding"/>
    <property type="evidence" value="ECO:0007669"/>
    <property type="project" value="InterPro"/>
</dbReference>
<dbReference type="PRINTS" id="PR00463">
    <property type="entry name" value="EP450I"/>
</dbReference>
<dbReference type="Gene3D" id="1.10.630.10">
    <property type="entry name" value="Cytochrome P450"/>
    <property type="match status" value="1"/>
</dbReference>
<dbReference type="InterPro" id="IPR036396">
    <property type="entry name" value="Cyt_P450_sf"/>
</dbReference>
<reference evidence="5 6" key="1">
    <citation type="submission" date="2016-04" db="EMBL/GenBank/DDBJ databases">
        <authorList>
            <person name="Evans L.H."/>
            <person name="Alamgir A."/>
            <person name="Owens N."/>
            <person name="Weber N.D."/>
            <person name="Virtaneva K."/>
            <person name="Barbian K."/>
            <person name="Babar A."/>
            <person name="Rosenke K."/>
        </authorList>
    </citation>
    <scope>NUCLEOTIDE SEQUENCE [LARGE SCALE GENOMIC DNA]</scope>
    <source>
        <strain evidence="5">NIES-2108</strain>
    </source>
</reference>
<evidence type="ECO:0000313" key="6">
    <source>
        <dbReference type="Proteomes" id="UP000252085"/>
    </source>
</evidence>